<evidence type="ECO:0000256" key="1">
    <source>
        <dbReference type="SAM" id="Phobius"/>
    </source>
</evidence>
<dbReference type="SUPFAM" id="SSF57997">
    <property type="entry name" value="Tropomyosin"/>
    <property type="match status" value="1"/>
</dbReference>
<dbReference type="Proteomes" id="UP001201812">
    <property type="component" value="Unassembled WGS sequence"/>
</dbReference>
<keyword evidence="1" id="KW-1133">Transmembrane helix</keyword>
<evidence type="ECO:0000313" key="2">
    <source>
        <dbReference type="EMBL" id="KAI1698121.1"/>
    </source>
</evidence>
<organism evidence="2 3">
    <name type="scientific">Ditylenchus destructor</name>
    <dbReference type="NCBI Taxonomy" id="166010"/>
    <lineage>
        <taxon>Eukaryota</taxon>
        <taxon>Metazoa</taxon>
        <taxon>Ecdysozoa</taxon>
        <taxon>Nematoda</taxon>
        <taxon>Chromadorea</taxon>
        <taxon>Rhabditida</taxon>
        <taxon>Tylenchina</taxon>
        <taxon>Tylenchomorpha</taxon>
        <taxon>Sphaerularioidea</taxon>
        <taxon>Anguinidae</taxon>
        <taxon>Anguininae</taxon>
        <taxon>Ditylenchus</taxon>
    </lineage>
</organism>
<sequence>MSEFTRNFTIRDWHTKRDWHCSDYHNSGYAGLKLTQNSTNVDVEGWIRRAKRHKTEFELKSDGTRSLKPFQCEFASFISMEDLYNTSKGFKGTNDCLEFELRVALEEINGKIYKHSRCFTELEDKTAALEREIGLMNQAIAEDKEKIPTLEREIGLVNQTIAENGEKIPTLEEAVIVATQKVTDHDQKFGELEASSSEITAMLQQAVARISAVEAKNISLQAQINSLPNQSRNAHDSRQSMFSSFVSLCMNYISLKVIGFACVLVPVAIVLSSVDFGSKWTWFILFSIIALGIYAYILYQKAKESHAAWVTQLNSILAQLLDWWNSASTACQSYFDKKDAKIDAILDSTIQIFGTTQMILDQVPETQQTVREAFQAIGTFAVTMTEYTRRLGDETSDCIGEFKQQMITSSENFNRLSVELTNTARIAGATIERAEENFHWQVGNFLNAIGGSADQFSNALALNANTGRGELQALAQNFCQALCMQFGTLVDGVNRGIENGQFKPYVHAPISARASVPVKICTIL</sequence>
<proteinExistence type="predicted"/>
<dbReference type="EMBL" id="JAKKPZ010000234">
    <property type="protein sequence ID" value="KAI1698121.1"/>
    <property type="molecule type" value="Genomic_DNA"/>
</dbReference>
<name>A0AAD4MQQ6_9BILA</name>
<comment type="caution">
    <text evidence="2">The sequence shown here is derived from an EMBL/GenBank/DDBJ whole genome shotgun (WGS) entry which is preliminary data.</text>
</comment>
<dbReference type="AlphaFoldDB" id="A0AAD4MQQ6"/>
<keyword evidence="1" id="KW-0812">Transmembrane</keyword>
<keyword evidence="1" id="KW-0472">Membrane</keyword>
<feature type="transmembrane region" description="Helical" evidence="1">
    <location>
        <begin position="253"/>
        <end position="274"/>
    </location>
</feature>
<reference evidence="2" key="1">
    <citation type="submission" date="2022-01" db="EMBL/GenBank/DDBJ databases">
        <title>Genome Sequence Resource for Two Populations of Ditylenchus destructor, the Migratory Endoparasitic Phytonematode.</title>
        <authorList>
            <person name="Zhang H."/>
            <person name="Lin R."/>
            <person name="Xie B."/>
        </authorList>
    </citation>
    <scope>NUCLEOTIDE SEQUENCE</scope>
    <source>
        <strain evidence="2">BazhouSP</strain>
    </source>
</reference>
<evidence type="ECO:0000313" key="3">
    <source>
        <dbReference type="Proteomes" id="UP001201812"/>
    </source>
</evidence>
<protein>
    <submittedName>
        <fullName evidence="2">Uncharacterized protein</fullName>
    </submittedName>
</protein>
<gene>
    <name evidence="2" type="ORF">DdX_18099</name>
</gene>
<feature type="transmembrane region" description="Helical" evidence="1">
    <location>
        <begin position="280"/>
        <end position="299"/>
    </location>
</feature>
<accession>A0AAD4MQQ6</accession>
<keyword evidence="3" id="KW-1185">Reference proteome</keyword>